<name>A0ABW7HUD4_9ACTN</name>
<dbReference type="Proteomes" id="UP001607069">
    <property type="component" value="Unassembled WGS sequence"/>
</dbReference>
<evidence type="ECO:0000313" key="3">
    <source>
        <dbReference type="EMBL" id="MFH0249521.1"/>
    </source>
</evidence>
<dbReference type="SUPFAM" id="SSF47413">
    <property type="entry name" value="lambda repressor-like DNA-binding domains"/>
    <property type="match status" value="1"/>
</dbReference>
<feature type="region of interest" description="Disordered" evidence="1">
    <location>
        <begin position="141"/>
        <end position="182"/>
    </location>
</feature>
<keyword evidence="4" id="KW-1185">Reference proteome</keyword>
<dbReference type="CDD" id="cd00093">
    <property type="entry name" value="HTH_XRE"/>
    <property type="match status" value="1"/>
</dbReference>
<accession>A0ABW7HUD4</accession>
<dbReference type="RefSeq" id="WP_279948191.1">
    <property type="nucleotide sequence ID" value="NZ_BAABEN010000002.1"/>
</dbReference>
<proteinExistence type="predicted"/>
<dbReference type="PROSITE" id="PS50943">
    <property type="entry name" value="HTH_CROC1"/>
    <property type="match status" value="1"/>
</dbReference>
<organism evidence="3 4">
    <name type="scientific">Streptomyces chitinivorans</name>
    <dbReference type="NCBI Taxonomy" id="1257027"/>
    <lineage>
        <taxon>Bacteria</taxon>
        <taxon>Bacillati</taxon>
        <taxon>Actinomycetota</taxon>
        <taxon>Actinomycetes</taxon>
        <taxon>Kitasatosporales</taxon>
        <taxon>Streptomycetaceae</taxon>
        <taxon>Streptomyces</taxon>
    </lineage>
</organism>
<reference evidence="3 4" key="1">
    <citation type="submission" date="2024-10" db="EMBL/GenBank/DDBJ databases">
        <authorList>
            <person name="Cho J.-C."/>
        </authorList>
    </citation>
    <scope>NUCLEOTIDE SEQUENCE [LARGE SCALE GENOMIC DNA]</scope>
    <source>
        <strain evidence="3 4">KCTC29696</strain>
    </source>
</reference>
<feature type="domain" description="HTH cro/C1-type" evidence="2">
    <location>
        <begin position="8"/>
        <end position="68"/>
    </location>
</feature>
<evidence type="ECO:0000313" key="4">
    <source>
        <dbReference type="Proteomes" id="UP001607069"/>
    </source>
</evidence>
<dbReference type="Pfam" id="PF13560">
    <property type="entry name" value="HTH_31"/>
    <property type="match status" value="1"/>
</dbReference>
<dbReference type="EMBL" id="JBIHMK010000051">
    <property type="protein sequence ID" value="MFH0249521.1"/>
    <property type="molecule type" value="Genomic_DNA"/>
</dbReference>
<dbReference type="InterPro" id="IPR001387">
    <property type="entry name" value="Cro/C1-type_HTH"/>
</dbReference>
<dbReference type="SMART" id="SM00530">
    <property type="entry name" value="HTH_XRE"/>
    <property type="match status" value="1"/>
</dbReference>
<comment type="caution">
    <text evidence="3">The sequence shown here is derived from an EMBL/GenBank/DDBJ whole genome shotgun (WGS) entry which is preliminary data.</text>
</comment>
<evidence type="ECO:0000256" key="1">
    <source>
        <dbReference type="SAM" id="MobiDB-lite"/>
    </source>
</evidence>
<sequence>MSVIAERVKEVRGRRGLTAQELADRLKEAGVPWDRGTVTKLETKRRQNVSVVELLALARALHVAPVHLLVPPDNRPYQVTPNEAHRSGRARAWIRGEEPLPGTDRRIFRTEVPLDEMPTTRKVQFGGRHGSEQLRELFEEFGEVERDPETGTIRATLRGPGEQRDEGEGGNDGGQHREETER</sequence>
<dbReference type="InterPro" id="IPR010982">
    <property type="entry name" value="Lambda_DNA-bd_dom_sf"/>
</dbReference>
<gene>
    <name evidence="3" type="ORF">ACG5V6_15010</name>
</gene>
<dbReference type="Gene3D" id="1.10.260.40">
    <property type="entry name" value="lambda repressor-like DNA-binding domains"/>
    <property type="match status" value="1"/>
</dbReference>
<protein>
    <submittedName>
        <fullName evidence="3">Helix-turn-helix domain-containing protein</fullName>
    </submittedName>
</protein>
<evidence type="ECO:0000259" key="2">
    <source>
        <dbReference type="PROSITE" id="PS50943"/>
    </source>
</evidence>